<feature type="binding site" evidence="1">
    <location>
        <position position="232"/>
    </location>
    <ligand>
        <name>[2Fe-2S] cluster</name>
        <dbReference type="ChEBI" id="CHEBI:190135"/>
    </ligand>
</feature>
<dbReference type="InterPro" id="IPR050353">
    <property type="entry name" value="PyrK_electron_transfer"/>
</dbReference>
<evidence type="ECO:0000313" key="4">
    <source>
        <dbReference type="Proteomes" id="UP000614047"/>
    </source>
</evidence>
<organism evidence="3 4">
    <name type="scientific">Actinomadura viridis</name>
    <dbReference type="NCBI Taxonomy" id="58110"/>
    <lineage>
        <taxon>Bacteria</taxon>
        <taxon>Bacillati</taxon>
        <taxon>Actinomycetota</taxon>
        <taxon>Actinomycetes</taxon>
        <taxon>Streptosporangiales</taxon>
        <taxon>Thermomonosporaceae</taxon>
        <taxon>Actinomadura</taxon>
    </lineage>
</organism>
<dbReference type="PANTHER" id="PTHR43513">
    <property type="entry name" value="DIHYDROOROTATE DEHYDROGENASE B (NAD(+)), ELECTRON TRANSFER SUBUNIT"/>
    <property type="match status" value="1"/>
</dbReference>
<dbReference type="InterPro" id="IPR039261">
    <property type="entry name" value="FNR_nucleotide-bd"/>
</dbReference>
<dbReference type="Pfam" id="PF00175">
    <property type="entry name" value="NAD_binding_1"/>
    <property type="match status" value="1"/>
</dbReference>
<feature type="binding site" evidence="1">
    <location>
        <position position="237"/>
    </location>
    <ligand>
        <name>[2Fe-2S] cluster</name>
        <dbReference type="ChEBI" id="CHEBI:190135"/>
    </ligand>
</feature>
<dbReference type="InterPro" id="IPR001709">
    <property type="entry name" value="Flavoprot_Pyr_Nucl_cyt_Rdtase"/>
</dbReference>
<keyword evidence="4" id="KW-1185">Reference proteome</keyword>
<dbReference type="PIRSF" id="PIRSF006816">
    <property type="entry name" value="Cyc3_hyd_g"/>
    <property type="match status" value="1"/>
</dbReference>
<keyword evidence="1" id="KW-0479">Metal-binding</keyword>
<dbReference type="GO" id="GO:0050660">
    <property type="term" value="F:flavin adenine dinucleotide binding"/>
    <property type="evidence" value="ECO:0007669"/>
    <property type="project" value="InterPro"/>
</dbReference>
<keyword evidence="1" id="KW-0408">Iron</keyword>
<feature type="domain" description="FAD-binding FR-type" evidence="2">
    <location>
        <begin position="4"/>
        <end position="97"/>
    </location>
</feature>
<proteinExistence type="predicted"/>
<evidence type="ECO:0000259" key="2">
    <source>
        <dbReference type="PROSITE" id="PS51384"/>
    </source>
</evidence>
<sequence>METMTPVPYRVATRWRETGDTVTLRLEPLGRPIGEPRPGQFTMMYAFGIGEVPISVSRAVPIEQTVRAAGAVTRAIHGTRTGGVLGLRGPYGTGWDLDGARGRDLVFAGGGIGLAPLRAAVLRALADRDAYGRVAVLIGARSPRDLLYAAELDRWRARGARVEVTVDRAGAGWTGHVGLITALVDRAEVDPARAAAFVCGPEIMMRLTAEALVARGVPAADVRLSLERNMRCGVAWCGHCQLGPLLLCRDGPVVAYETAAPLMAVKEL</sequence>
<dbReference type="PANTHER" id="PTHR43513:SF3">
    <property type="entry name" value="DIHYDROOROTATE DEHYDROGENASE B (NAD(+)), ELECTRON TRANSFER SUBUNIT-RELATED"/>
    <property type="match status" value="1"/>
</dbReference>
<feature type="binding site" evidence="1">
    <location>
        <position position="240"/>
    </location>
    <ligand>
        <name>[2Fe-2S] cluster</name>
        <dbReference type="ChEBI" id="CHEBI:190135"/>
    </ligand>
</feature>
<accession>A0A931DP91</accession>
<dbReference type="AlphaFoldDB" id="A0A931DP91"/>
<protein>
    <submittedName>
        <fullName evidence="3">NAD(P)H-flavin reductase</fullName>
    </submittedName>
</protein>
<dbReference type="GO" id="GO:0046872">
    <property type="term" value="F:metal ion binding"/>
    <property type="evidence" value="ECO:0007669"/>
    <property type="project" value="UniProtKB-KW"/>
</dbReference>
<dbReference type="SUPFAM" id="SSF52343">
    <property type="entry name" value="Ferredoxin reductase-like, C-terminal NADP-linked domain"/>
    <property type="match status" value="1"/>
</dbReference>
<dbReference type="CDD" id="cd06221">
    <property type="entry name" value="sulfite_reductase_like"/>
    <property type="match status" value="1"/>
</dbReference>
<keyword evidence="1" id="KW-0001">2Fe-2S</keyword>
<dbReference type="Gene3D" id="2.40.30.10">
    <property type="entry name" value="Translation factors"/>
    <property type="match status" value="1"/>
</dbReference>
<dbReference type="RefSeq" id="WP_197015624.1">
    <property type="nucleotide sequence ID" value="NZ_BAABES010000003.1"/>
</dbReference>
<dbReference type="InterPro" id="IPR017927">
    <property type="entry name" value="FAD-bd_FR_type"/>
</dbReference>
<name>A0A931DP91_9ACTN</name>
<dbReference type="EMBL" id="JADOUA010000001">
    <property type="protein sequence ID" value="MBG6093580.1"/>
    <property type="molecule type" value="Genomic_DNA"/>
</dbReference>
<dbReference type="PROSITE" id="PS51384">
    <property type="entry name" value="FAD_FR"/>
    <property type="match status" value="1"/>
</dbReference>
<dbReference type="Proteomes" id="UP000614047">
    <property type="component" value="Unassembled WGS sequence"/>
</dbReference>
<dbReference type="PRINTS" id="PR00371">
    <property type="entry name" value="FPNCR"/>
</dbReference>
<keyword evidence="1" id="KW-0411">Iron-sulfur</keyword>
<dbReference type="GO" id="GO:0016491">
    <property type="term" value="F:oxidoreductase activity"/>
    <property type="evidence" value="ECO:0007669"/>
    <property type="project" value="InterPro"/>
</dbReference>
<reference evidence="3" key="1">
    <citation type="submission" date="2020-11" db="EMBL/GenBank/DDBJ databases">
        <title>Sequencing the genomes of 1000 actinobacteria strains.</title>
        <authorList>
            <person name="Klenk H.-P."/>
        </authorList>
    </citation>
    <scope>NUCLEOTIDE SEQUENCE</scope>
    <source>
        <strain evidence="3">DSM 43175</strain>
    </source>
</reference>
<dbReference type="Gene3D" id="3.40.50.80">
    <property type="entry name" value="Nucleotide-binding domain of ferredoxin-NADP reductase (FNR) module"/>
    <property type="match status" value="1"/>
</dbReference>
<dbReference type="GO" id="GO:0051537">
    <property type="term" value="F:2 iron, 2 sulfur cluster binding"/>
    <property type="evidence" value="ECO:0007669"/>
    <property type="project" value="UniProtKB-KW"/>
</dbReference>
<dbReference type="SUPFAM" id="SSF63380">
    <property type="entry name" value="Riboflavin synthase domain-like"/>
    <property type="match status" value="1"/>
</dbReference>
<comment type="caution">
    <text evidence="3">The sequence shown here is derived from an EMBL/GenBank/DDBJ whole genome shotgun (WGS) entry which is preliminary data.</text>
</comment>
<gene>
    <name evidence="3" type="ORF">IW256_007693</name>
</gene>
<comment type="cofactor">
    <cofactor evidence="1">
        <name>[2Fe-2S] cluster</name>
        <dbReference type="ChEBI" id="CHEBI:190135"/>
    </cofactor>
    <text evidence="1">Binds 1 [2Fe-2S] cluster per subunit.</text>
</comment>
<feature type="binding site" evidence="1">
    <location>
        <position position="248"/>
    </location>
    <ligand>
        <name>[2Fe-2S] cluster</name>
        <dbReference type="ChEBI" id="CHEBI:190135"/>
    </ligand>
</feature>
<evidence type="ECO:0000256" key="1">
    <source>
        <dbReference type="PIRSR" id="PIRSR006816-2"/>
    </source>
</evidence>
<evidence type="ECO:0000313" key="3">
    <source>
        <dbReference type="EMBL" id="MBG6093580.1"/>
    </source>
</evidence>
<dbReference type="InterPro" id="IPR001433">
    <property type="entry name" value="OxRdtase_FAD/NAD-bd"/>
</dbReference>
<dbReference type="GO" id="GO:0006221">
    <property type="term" value="P:pyrimidine nucleotide biosynthetic process"/>
    <property type="evidence" value="ECO:0007669"/>
    <property type="project" value="InterPro"/>
</dbReference>
<dbReference type="InterPro" id="IPR012165">
    <property type="entry name" value="Cyt_c3_hydrogenase_gsu"/>
</dbReference>
<dbReference type="InterPro" id="IPR017938">
    <property type="entry name" value="Riboflavin_synthase-like_b-brl"/>
</dbReference>